<dbReference type="Pfam" id="PF00147">
    <property type="entry name" value="Fibrinogen_C"/>
    <property type="match status" value="1"/>
</dbReference>
<keyword evidence="1" id="KW-0732">Signal</keyword>
<keyword evidence="4" id="KW-1185">Reference proteome</keyword>
<dbReference type="InterPro" id="IPR020837">
    <property type="entry name" value="Fibrinogen_CS"/>
</dbReference>
<dbReference type="InterPro" id="IPR050373">
    <property type="entry name" value="Fibrinogen_C-term_domain"/>
</dbReference>
<evidence type="ECO:0000256" key="1">
    <source>
        <dbReference type="SAM" id="SignalP"/>
    </source>
</evidence>
<evidence type="ECO:0000313" key="3">
    <source>
        <dbReference type="EMBL" id="KAG7168986.1"/>
    </source>
</evidence>
<name>A0A8J5K7C6_HOMAM</name>
<reference evidence="3" key="1">
    <citation type="journal article" date="2021" name="Sci. Adv.">
        <title>The American lobster genome reveals insights on longevity, neural, and immune adaptations.</title>
        <authorList>
            <person name="Polinski J.M."/>
            <person name="Zimin A.V."/>
            <person name="Clark K.F."/>
            <person name="Kohn A.B."/>
            <person name="Sadowski N."/>
            <person name="Timp W."/>
            <person name="Ptitsyn A."/>
            <person name="Khanna P."/>
            <person name="Romanova D.Y."/>
            <person name="Williams P."/>
            <person name="Greenwood S.J."/>
            <person name="Moroz L.L."/>
            <person name="Walt D.R."/>
            <person name="Bodnar A.G."/>
        </authorList>
    </citation>
    <scope>NUCLEOTIDE SEQUENCE</scope>
    <source>
        <strain evidence="3">GMGI-L3</strain>
    </source>
</reference>
<proteinExistence type="predicted"/>
<dbReference type="AlphaFoldDB" id="A0A8J5K7C6"/>
<dbReference type="PROSITE" id="PS00514">
    <property type="entry name" value="FIBRINOGEN_C_1"/>
    <property type="match status" value="1"/>
</dbReference>
<protein>
    <submittedName>
        <fullName evidence="3">Techylectin-5B-like 2</fullName>
    </submittedName>
</protein>
<dbReference type="SMART" id="SM00186">
    <property type="entry name" value="FBG"/>
    <property type="match status" value="1"/>
</dbReference>
<feature type="domain" description="Fibrinogen C-terminal" evidence="2">
    <location>
        <begin position="139"/>
        <end position="321"/>
    </location>
</feature>
<feature type="chain" id="PRO_5035328082" evidence="1">
    <location>
        <begin position="20"/>
        <end position="360"/>
    </location>
</feature>
<dbReference type="PANTHER" id="PTHR19143:SF185">
    <property type="entry name" value="ANGIOPOIETIN-RELATED PROTEIN 5"/>
    <property type="match status" value="1"/>
</dbReference>
<feature type="signal peptide" evidence="1">
    <location>
        <begin position="1"/>
        <end position="19"/>
    </location>
</feature>
<evidence type="ECO:0000259" key="2">
    <source>
        <dbReference type="PROSITE" id="PS51406"/>
    </source>
</evidence>
<sequence length="360" mass="40964">MAGSWCALVVLGLLVVAHTYEETRLEDVIGEYDFRIFKNLFVNTTQRLLEAISRLENTAAKDESLAELKETMKEISESLVAANEAAIAVRETVNNGADATKNELKLFQDQILLKLSEVNVFVEHKTKQMEDQVAKLGQMSVNLLAGDCQDLFDLGFNASGVYYLQKFGRQVLCDMETGQGGWLVIQRRAKVVEQVDFNRDWHEYKAGFGDLETEFWAGNDFLHVLTNQKTYELHVDMVDFEKGPYWASYNTFRVGSESSGYELDIGNYSGNATDAFTYHHGRPFTSYDRDNDLYIDGNCARYFSGGWWYDRCYDAHLNGVFPVTPDRQNASFITWWAHEDGLKVPLVLNSATLRVKPRAL</sequence>
<dbReference type="EMBL" id="JAHLQT010018664">
    <property type="protein sequence ID" value="KAG7168986.1"/>
    <property type="molecule type" value="Genomic_DNA"/>
</dbReference>
<dbReference type="PROSITE" id="PS51406">
    <property type="entry name" value="FIBRINOGEN_C_2"/>
    <property type="match status" value="1"/>
</dbReference>
<dbReference type="Proteomes" id="UP000747542">
    <property type="component" value="Unassembled WGS sequence"/>
</dbReference>
<dbReference type="InterPro" id="IPR002181">
    <property type="entry name" value="Fibrinogen_a/b/g_C_dom"/>
</dbReference>
<dbReference type="OrthoDB" id="6145874at2759"/>
<dbReference type="PANTHER" id="PTHR19143">
    <property type="entry name" value="FIBRINOGEN/TENASCIN/ANGIOPOEITIN"/>
    <property type="match status" value="1"/>
</dbReference>
<dbReference type="GO" id="GO:0005615">
    <property type="term" value="C:extracellular space"/>
    <property type="evidence" value="ECO:0007669"/>
    <property type="project" value="TreeGrafter"/>
</dbReference>
<accession>A0A8J5K7C6</accession>
<organism evidence="3 4">
    <name type="scientific">Homarus americanus</name>
    <name type="common">American lobster</name>
    <dbReference type="NCBI Taxonomy" id="6706"/>
    <lineage>
        <taxon>Eukaryota</taxon>
        <taxon>Metazoa</taxon>
        <taxon>Ecdysozoa</taxon>
        <taxon>Arthropoda</taxon>
        <taxon>Crustacea</taxon>
        <taxon>Multicrustacea</taxon>
        <taxon>Malacostraca</taxon>
        <taxon>Eumalacostraca</taxon>
        <taxon>Eucarida</taxon>
        <taxon>Decapoda</taxon>
        <taxon>Pleocyemata</taxon>
        <taxon>Astacidea</taxon>
        <taxon>Nephropoidea</taxon>
        <taxon>Nephropidae</taxon>
        <taxon>Homarus</taxon>
    </lineage>
</organism>
<dbReference type="CDD" id="cd00087">
    <property type="entry name" value="FReD"/>
    <property type="match status" value="1"/>
</dbReference>
<gene>
    <name evidence="3" type="primary">Tl5b-L2</name>
    <name evidence="3" type="ORF">Hamer_G011677</name>
</gene>
<evidence type="ECO:0000313" key="4">
    <source>
        <dbReference type="Proteomes" id="UP000747542"/>
    </source>
</evidence>
<comment type="caution">
    <text evidence="3">The sequence shown here is derived from an EMBL/GenBank/DDBJ whole genome shotgun (WGS) entry which is preliminary data.</text>
</comment>